<gene>
    <name evidence="11" type="ORF">A4Z71_04965</name>
</gene>
<dbReference type="Pfam" id="PF05195">
    <property type="entry name" value="AMP_N"/>
    <property type="match status" value="1"/>
</dbReference>
<dbReference type="GO" id="GO:0006508">
    <property type="term" value="P:proteolysis"/>
    <property type="evidence" value="ECO:0007669"/>
    <property type="project" value="TreeGrafter"/>
</dbReference>
<dbReference type="GO" id="GO:0005829">
    <property type="term" value="C:cytosol"/>
    <property type="evidence" value="ECO:0007669"/>
    <property type="project" value="TreeGrafter"/>
</dbReference>
<feature type="compositionally biased region" description="Basic and acidic residues" evidence="9">
    <location>
        <begin position="1"/>
        <end position="14"/>
    </location>
</feature>
<dbReference type="Pfam" id="PF00557">
    <property type="entry name" value="Peptidase_M24"/>
    <property type="match status" value="1"/>
</dbReference>
<proteinExistence type="inferred from homology"/>
<evidence type="ECO:0000313" key="12">
    <source>
        <dbReference type="Proteomes" id="UP000243784"/>
    </source>
</evidence>
<dbReference type="Gene3D" id="3.40.350.10">
    <property type="entry name" value="Creatinase/prolidase N-terminal domain"/>
    <property type="match status" value="1"/>
</dbReference>
<feature type="region of interest" description="Disordered" evidence="9">
    <location>
        <begin position="1"/>
        <end position="20"/>
    </location>
</feature>
<dbReference type="CDD" id="cd01087">
    <property type="entry name" value="Prolidase"/>
    <property type="match status" value="1"/>
</dbReference>
<protein>
    <recommendedName>
        <fullName evidence="4">Xaa-Pro aminopeptidase</fullName>
        <ecNumber evidence="4">3.4.11.9</ecNumber>
    </recommendedName>
</protein>
<evidence type="ECO:0000256" key="8">
    <source>
        <dbReference type="RuleBase" id="RU000590"/>
    </source>
</evidence>
<evidence type="ECO:0000256" key="7">
    <source>
        <dbReference type="ARBA" id="ARBA00023211"/>
    </source>
</evidence>
<comment type="similarity">
    <text evidence="3 8">Belongs to the peptidase M24B family.</text>
</comment>
<dbReference type="Gene3D" id="3.90.230.10">
    <property type="entry name" value="Creatinase/methionine aminopeptidase superfamily"/>
    <property type="match status" value="1"/>
</dbReference>
<evidence type="ECO:0000256" key="6">
    <source>
        <dbReference type="ARBA" id="ARBA00022801"/>
    </source>
</evidence>
<dbReference type="InterPro" id="IPR007865">
    <property type="entry name" value="Aminopep_P_N"/>
</dbReference>
<keyword evidence="7" id="KW-0464">Manganese</keyword>
<dbReference type="GO" id="GO:0070006">
    <property type="term" value="F:metalloaminopeptidase activity"/>
    <property type="evidence" value="ECO:0007669"/>
    <property type="project" value="InterPro"/>
</dbReference>
<dbReference type="InterPro" id="IPR001131">
    <property type="entry name" value="Peptidase_M24B_aminopep-P_CS"/>
</dbReference>
<keyword evidence="12" id="KW-1185">Reference proteome</keyword>
<dbReference type="Proteomes" id="UP000243784">
    <property type="component" value="Chromosome"/>
</dbReference>
<sequence length="464" mass="51675">MTDSTEQQREERNSNRSRTPHSAEFLSYISSGWANRPSVEISAWPVADFAQARRKSVHNAFPDRLIRIDAGETKTRSNDTEYRYRPHSAFSHLTGWGAQTVPGSVLLITPKGESVLFFRPTADRSSEEFFANSAIGEFWVGARPNLVAVSKSLALETRDLAELETWPGLDQALDLDDEKLAEFVSELRLIKDEFEIAEMRQAVDKSIIGFERVVSCLPTAVASKRGERVVETAFFSAAREFGHDLGYETIAAAGEHACILHWIINDGETKNDDLILVDAGVELESHYTADITRTLPISGTYSPIQRMIYEAVLEAADAAFAVVRPGIRFREVHAAAMKVIAAKTAEWGLLPVSAEESLKPEKQFHRRWMVHGTSHHLGMDVHDCAQARAEMYLDAELKPGMVFTIEPGLYFQPDDELVPAEFRGIGVRIEDDILVTETGAENLSAALPRAATDIENWMNSLLTK</sequence>
<dbReference type="SMART" id="SM01011">
    <property type="entry name" value="AMP_N"/>
    <property type="match status" value="1"/>
</dbReference>
<comment type="catalytic activity">
    <reaction evidence="1">
        <text>Release of any N-terminal amino acid, including proline, that is linked to proline, even from a dipeptide or tripeptide.</text>
        <dbReference type="EC" id="3.4.11.9"/>
    </reaction>
</comment>
<accession>A0A1D9DZT7</accession>
<dbReference type="PROSITE" id="PS00491">
    <property type="entry name" value="PROLINE_PEPTIDASE"/>
    <property type="match status" value="1"/>
</dbReference>
<keyword evidence="11" id="KW-0645">Protease</keyword>
<dbReference type="OrthoDB" id="9806388at2"/>
<keyword evidence="6" id="KW-0378">Hydrolase</keyword>
<dbReference type="EMBL" id="CP015208">
    <property type="protein sequence ID" value="AOY56311.1"/>
    <property type="molecule type" value="Genomic_DNA"/>
</dbReference>
<dbReference type="GO" id="GO:0030145">
    <property type="term" value="F:manganese ion binding"/>
    <property type="evidence" value="ECO:0007669"/>
    <property type="project" value="InterPro"/>
</dbReference>
<dbReference type="InterPro" id="IPR036005">
    <property type="entry name" value="Creatinase/aminopeptidase-like"/>
</dbReference>
<reference evidence="11 12" key="1">
    <citation type="journal article" date="2016" name="Biochim. Biophys. Acta">
        <title>Photochemical characterization of actinorhodopsin and its functional existence in the natural host.</title>
        <authorList>
            <person name="Nakamura S."/>
            <person name="Kikukawa T."/>
            <person name="Tamogami J."/>
            <person name="Kamiya M."/>
            <person name="Aizawa T."/>
            <person name="Hahn M.W."/>
            <person name="Ihara K."/>
            <person name="Kamo N."/>
            <person name="Demura M."/>
        </authorList>
    </citation>
    <scope>NUCLEOTIDE SEQUENCE [LARGE SCALE GENOMIC DNA]</scope>
    <source>
        <strain evidence="11 12">MWH-Dar1</strain>
    </source>
</reference>
<evidence type="ECO:0000256" key="5">
    <source>
        <dbReference type="ARBA" id="ARBA00022723"/>
    </source>
</evidence>
<dbReference type="SUPFAM" id="SSF55920">
    <property type="entry name" value="Creatinase/aminopeptidase"/>
    <property type="match status" value="1"/>
</dbReference>
<dbReference type="KEGG" id="rpla:A4Z71_04965"/>
<dbReference type="InterPro" id="IPR029149">
    <property type="entry name" value="Creatin/AminoP/Spt16_N"/>
</dbReference>
<dbReference type="STRING" id="535712.A4Z71_04965"/>
<keyword evidence="5 8" id="KW-0479">Metal-binding</keyword>
<evidence type="ECO:0000256" key="9">
    <source>
        <dbReference type="SAM" id="MobiDB-lite"/>
    </source>
</evidence>
<dbReference type="PANTHER" id="PTHR43226">
    <property type="entry name" value="XAA-PRO AMINOPEPTIDASE 3"/>
    <property type="match status" value="1"/>
</dbReference>
<keyword evidence="11" id="KW-0031">Aminopeptidase</keyword>
<evidence type="ECO:0000256" key="3">
    <source>
        <dbReference type="ARBA" id="ARBA00008766"/>
    </source>
</evidence>
<evidence type="ECO:0000313" key="11">
    <source>
        <dbReference type="EMBL" id="AOY56311.1"/>
    </source>
</evidence>
<dbReference type="SUPFAM" id="SSF53092">
    <property type="entry name" value="Creatinase/prolidase N-terminal domain"/>
    <property type="match status" value="1"/>
</dbReference>
<feature type="domain" description="Aminopeptidase P N-terminal" evidence="10">
    <location>
        <begin position="45"/>
        <end position="201"/>
    </location>
</feature>
<evidence type="ECO:0000259" key="10">
    <source>
        <dbReference type="SMART" id="SM01011"/>
    </source>
</evidence>
<name>A0A1D9DZT7_9MICO</name>
<dbReference type="EC" id="3.4.11.9" evidence="4"/>
<dbReference type="RefSeq" id="WP_070954816.1">
    <property type="nucleotide sequence ID" value="NZ_CP015208.1"/>
</dbReference>
<organism evidence="11 12">
    <name type="scientific">Candidatus Rhodoluna planktonica</name>
    <dbReference type="NCBI Taxonomy" id="535712"/>
    <lineage>
        <taxon>Bacteria</taxon>
        <taxon>Bacillati</taxon>
        <taxon>Actinomycetota</taxon>
        <taxon>Actinomycetes</taxon>
        <taxon>Micrococcales</taxon>
        <taxon>Microbacteriaceae</taxon>
        <taxon>Luna cluster</taxon>
        <taxon>Luna-1 subcluster</taxon>
        <taxon>Rhodoluna</taxon>
    </lineage>
</organism>
<comment type="cofactor">
    <cofactor evidence="2">
        <name>Mn(2+)</name>
        <dbReference type="ChEBI" id="CHEBI:29035"/>
    </cofactor>
</comment>
<dbReference type="InterPro" id="IPR000994">
    <property type="entry name" value="Pept_M24"/>
</dbReference>
<evidence type="ECO:0000256" key="4">
    <source>
        <dbReference type="ARBA" id="ARBA00012574"/>
    </source>
</evidence>
<evidence type="ECO:0000256" key="2">
    <source>
        <dbReference type="ARBA" id="ARBA00001936"/>
    </source>
</evidence>
<dbReference type="PANTHER" id="PTHR43226:SF4">
    <property type="entry name" value="XAA-PRO AMINOPEPTIDASE 3"/>
    <property type="match status" value="1"/>
</dbReference>
<dbReference type="AlphaFoldDB" id="A0A1D9DZT7"/>
<evidence type="ECO:0000256" key="1">
    <source>
        <dbReference type="ARBA" id="ARBA00001424"/>
    </source>
</evidence>
<dbReference type="InterPro" id="IPR052433">
    <property type="entry name" value="X-Pro_dipept-like"/>
</dbReference>